<protein>
    <submittedName>
        <fullName evidence="1">Uncharacterized protein</fullName>
    </submittedName>
</protein>
<keyword evidence="2" id="KW-1185">Reference proteome</keyword>
<dbReference type="AlphaFoldDB" id="A0A078A6R3"/>
<name>A0A078A6R3_STYLE</name>
<gene>
    <name evidence="1" type="primary">Contig8483.g9052</name>
    <name evidence="1" type="ORF">STYLEM_6846</name>
</gene>
<dbReference type="Proteomes" id="UP000039865">
    <property type="component" value="Unassembled WGS sequence"/>
</dbReference>
<accession>A0A078A6R3</accession>
<sequence length="311" mass="37048">MIHFSYDSPEMHYITPQDKHSEDKLADSDVEMKIFDYNLFNPQQNNEIEREKLEKYMNKNAQQSTYQTTKMCDYIPVQELVYQVNIVKTPTQLNLGSISLQIQLDHPKKQIQPKINQESSKLKSDALKKEVFRAYKNYWKKKFMKDFIKVKRKDLHENYEIFKQEIKPLQEKFLKEIEISNQQQREKFQAEIKSKNGVLMIAAIQYKNGSNNENSPLFSNDSQEKACQVKKYIEILDKPNKENFDLFFDDILTRTLFENWVDKKGFDKAVKKFCSKNKDDHSSIIFLMMRQLSKYSLSCKFSSYIKQIITE</sequence>
<dbReference type="InParanoid" id="A0A078A6R3"/>
<evidence type="ECO:0000313" key="2">
    <source>
        <dbReference type="Proteomes" id="UP000039865"/>
    </source>
</evidence>
<organism evidence="1 2">
    <name type="scientific">Stylonychia lemnae</name>
    <name type="common">Ciliate</name>
    <dbReference type="NCBI Taxonomy" id="5949"/>
    <lineage>
        <taxon>Eukaryota</taxon>
        <taxon>Sar</taxon>
        <taxon>Alveolata</taxon>
        <taxon>Ciliophora</taxon>
        <taxon>Intramacronucleata</taxon>
        <taxon>Spirotrichea</taxon>
        <taxon>Stichotrichia</taxon>
        <taxon>Sporadotrichida</taxon>
        <taxon>Oxytrichidae</taxon>
        <taxon>Stylonychinae</taxon>
        <taxon>Stylonychia</taxon>
    </lineage>
</organism>
<dbReference type="EMBL" id="CCKQ01006561">
    <property type="protein sequence ID" value="CDW77879.1"/>
    <property type="molecule type" value="Genomic_DNA"/>
</dbReference>
<evidence type="ECO:0000313" key="1">
    <source>
        <dbReference type="EMBL" id="CDW77879.1"/>
    </source>
</evidence>
<reference evidence="1 2" key="1">
    <citation type="submission" date="2014-06" db="EMBL/GenBank/DDBJ databases">
        <authorList>
            <person name="Swart Estienne"/>
        </authorList>
    </citation>
    <scope>NUCLEOTIDE SEQUENCE [LARGE SCALE GENOMIC DNA]</scope>
    <source>
        <strain evidence="1 2">130c</strain>
    </source>
</reference>
<proteinExistence type="predicted"/>